<accession>A0A1M6QTJ9</accession>
<sequence>MISGAAIAQETKSNPNLFRHCSDIYNDYSVYLNRQRDDFIDEINTHADEVGCLDEIRKFMRNGDEVWSKRDRAYRKYSRAYDEYESFNVGDKQEREAFERIAGCSNSEGEKPNARCFGSRSRNTLDQFCDTGESRYQAFCSTFK</sequence>
<name>A0A1M6QTJ9_9RHOB</name>
<protein>
    <submittedName>
        <fullName evidence="1">Uncharacterized protein</fullName>
    </submittedName>
</protein>
<keyword evidence="2" id="KW-1185">Reference proteome</keyword>
<dbReference type="Proteomes" id="UP000183982">
    <property type="component" value="Unassembled WGS sequence"/>
</dbReference>
<proteinExistence type="predicted"/>
<dbReference type="RefSeq" id="WP_073255451.1">
    <property type="nucleotide sequence ID" value="NZ_FQZQ01000023.1"/>
</dbReference>
<reference evidence="2" key="1">
    <citation type="submission" date="2016-11" db="EMBL/GenBank/DDBJ databases">
        <authorList>
            <person name="Varghese N."/>
            <person name="Submissions S."/>
        </authorList>
    </citation>
    <scope>NUCLEOTIDE SEQUENCE [LARGE SCALE GENOMIC DNA]</scope>
    <source>
        <strain evidence="2">DSM 100564</strain>
    </source>
</reference>
<organism evidence="1 2">
    <name type="scientific">Shimia gijangensis</name>
    <dbReference type="NCBI Taxonomy" id="1470563"/>
    <lineage>
        <taxon>Bacteria</taxon>
        <taxon>Pseudomonadati</taxon>
        <taxon>Pseudomonadota</taxon>
        <taxon>Alphaproteobacteria</taxon>
        <taxon>Rhodobacterales</taxon>
        <taxon>Roseobacteraceae</taxon>
    </lineage>
</organism>
<gene>
    <name evidence="1" type="ORF">SAMN05444000_1238</name>
</gene>
<dbReference type="AlphaFoldDB" id="A0A1M6QTJ9"/>
<evidence type="ECO:0000313" key="2">
    <source>
        <dbReference type="Proteomes" id="UP000183982"/>
    </source>
</evidence>
<dbReference type="EMBL" id="FQZQ01000023">
    <property type="protein sequence ID" value="SHK23357.1"/>
    <property type="molecule type" value="Genomic_DNA"/>
</dbReference>
<evidence type="ECO:0000313" key="1">
    <source>
        <dbReference type="EMBL" id="SHK23357.1"/>
    </source>
</evidence>